<sequence>MAVRIRHDAAPEVMYAGIVKPAPRRRIGPYAESDIRRRSGARRIPVSVGEKMQFTGVPHSPGGVDDGPGGTDAGLREISEYLRPRRSSAVQIIDIERVAEYSVGIGIRK</sequence>
<dbReference type="EMBL" id="VSSQ01081750">
    <property type="protein sequence ID" value="MPN30588.1"/>
    <property type="molecule type" value="Genomic_DNA"/>
</dbReference>
<reference evidence="2" key="1">
    <citation type="submission" date="2019-08" db="EMBL/GenBank/DDBJ databases">
        <authorList>
            <person name="Kucharzyk K."/>
            <person name="Murdoch R.W."/>
            <person name="Higgins S."/>
            <person name="Loffler F."/>
        </authorList>
    </citation>
    <scope>NUCLEOTIDE SEQUENCE</scope>
</reference>
<evidence type="ECO:0000256" key="1">
    <source>
        <dbReference type="SAM" id="MobiDB-lite"/>
    </source>
</evidence>
<feature type="region of interest" description="Disordered" evidence="1">
    <location>
        <begin position="53"/>
        <end position="73"/>
    </location>
</feature>
<comment type="caution">
    <text evidence="2">The sequence shown here is derived from an EMBL/GenBank/DDBJ whole genome shotgun (WGS) entry which is preliminary data.</text>
</comment>
<name>A0A645GUR8_9ZZZZ</name>
<accession>A0A645GUR8</accession>
<gene>
    <name evidence="2" type="ORF">SDC9_178059</name>
</gene>
<protein>
    <submittedName>
        <fullName evidence="2">Uncharacterized protein</fullName>
    </submittedName>
</protein>
<organism evidence="2">
    <name type="scientific">bioreactor metagenome</name>
    <dbReference type="NCBI Taxonomy" id="1076179"/>
    <lineage>
        <taxon>unclassified sequences</taxon>
        <taxon>metagenomes</taxon>
        <taxon>ecological metagenomes</taxon>
    </lineage>
</organism>
<proteinExistence type="predicted"/>
<dbReference type="AlphaFoldDB" id="A0A645GUR8"/>
<evidence type="ECO:0000313" key="2">
    <source>
        <dbReference type="EMBL" id="MPN30588.1"/>
    </source>
</evidence>